<comment type="caution">
    <text evidence="2">The sequence shown here is derived from an EMBL/GenBank/DDBJ whole genome shotgun (WGS) entry which is preliminary data.</text>
</comment>
<proteinExistence type="predicted"/>
<feature type="transmembrane region" description="Helical" evidence="1">
    <location>
        <begin position="138"/>
        <end position="155"/>
    </location>
</feature>
<protein>
    <recommendedName>
        <fullName evidence="4">Phosphoesterase PA-phosphatase</fullName>
    </recommendedName>
</protein>
<sequence>MPYRLARLDRLARFVGTEVFSPFVLVGILLVAIPLASTEHWLWQAAVGLVSVVAIPLALSLWFARTGRTTDKFIYHRHQRHLFYGISLVSVGAGTLTLLLTPSAPEVKALLLAMLAAIVVIALVNLRLKASAHAGMSAVFAVLVPGLFGPWWLLLTVPVHVTVWWSRWVQRRHTTAELVVGTVIGVAIGVGYLALV</sequence>
<keyword evidence="1" id="KW-0812">Transmembrane</keyword>
<organism evidence="2 3">
    <name type="scientific">Rothia santali</name>
    <dbReference type="NCBI Taxonomy" id="2949643"/>
    <lineage>
        <taxon>Bacteria</taxon>
        <taxon>Bacillati</taxon>
        <taxon>Actinomycetota</taxon>
        <taxon>Actinomycetes</taxon>
        <taxon>Micrococcales</taxon>
        <taxon>Micrococcaceae</taxon>
        <taxon>Rothia</taxon>
    </lineage>
</organism>
<dbReference type="AlphaFoldDB" id="A0A9X2HLZ6"/>
<feature type="transmembrane region" description="Helical" evidence="1">
    <location>
        <begin position="175"/>
        <end position="195"/>
    </location>
</feature>
<reference evidence="2" key="1">
    <citation type="submission" date="2022-06" db="EMBL/GenBank/DDBJ databases">
        <title>Rothia sp. isolated from sandalwood seedling.</title>
        <authorList>
            <person name="Tuikhar N."/>
            <person name="Kirdat K."/>
            <person name="Thorat V."/>
            <person name="Swetha P."/>
            <person name="Padma S."/>
            <person name="Sundararaj R."/>
            <person name="Yadav A."/>
        </authorList>
    </citation>
    <scope>NUCLEOTIDE SEQUENCE</scope>
    <source>
        <strain evidence="2">AR01</strain>
    </source>
</reference>
<evidence type="ECO:0008006" key="4">
    <source>
        <dbReference type="Google" id="ProtNLM"/>
    </source>
</evidence>
<accession>A0A9X2HLZ6</accession>
<keyword evidence="1" id="KW-0472">Membrane</keyword>
<feature type="transmembrane region" description="Helical" evidence="1">
    <location>
        <begin position="41"/>
        <end position="62"/>
    </location>
</feature>
<name>A0A9X2HLZ6_9MICC</name>
<keyword evidence="3" id="KW-1185">Reference proteome</keyword>
<dbReference type="Proteomes" id="UP001139502">
    <property type="component" value="Unassembled WGS sequence"/>
</dbReference>
<gene>
    <name evidence="2" type="ORF">NBM05_12310</name>
</gene>
<evidence type="ECO:0000313" key="3">
    <source>
        <dbReference type="Proteomes" id="UP001139502"/>
    </source>
</evidence>
<evidence type="ECO:0000313" key="2">
    <source>
        <dbReference type="EMBL" id="MCP3426763.1"/>
    </source>
</evidence>
<dbReference type="RefSeq" id="WP_254167893.1">
    <property type="nucleotide sequence ID" value="NZ_JANAFB010000036.1"/>
</dbReference>
<evidence type="ECO:0000256" key="1">
    <source>
        <dbReference type="SAM" id="Phobius"/>
    </source>
</evidence>
<feature type="transmembrane region" description="Helical" evidence="1">
    <location>
        <begin position="12"/>
        <end position="35"/>
    </location>
</feature>
<dbReference type="EMBL" id="JANAFB010000036">
    <property type="protein sequence ID" value="MCP3426763.1"/>
    <property type="molecule type" value="Genomic_DNA"/>
</dbReference>
<feature type="transmembrane region" description="Helical" evidence="1">
    <location>
        <begin position="82"/>
        <end position="101"/>
    </location>
</feature>
<feature type="transmembrane region" description="Helical" evidence="1">
    <location>
        <begin position="107"/>
        <end position="126"/>
    </location>
</feature>
<keyword evidence="1" id="KW-1133">Transmembrane helix</keyword>